<dbReference type="Proteomes" id="UP000199352">
    <property type="component" value="Unassembled WGS sequence"/>
</dbReference>
<dbReference type="OrthoDB" id="581371at2"/>
<gene>
    <name evidence="2" type="ORF">SAMN05216188_11853</name>
</gene>
<sequence length="288" mass="32246">MPDIWLPGWNRHPFGLRGKTYQYGHNPKGCLHTTEGTSIAGALAAYAPYPPHGIYDWRTRQKLQHVPLNLASYSAMDGNDDDYMVQIELVGFAAESRFWPDEAWRNIAEDVIKPIEDHFGVPRRALDFKDGRDGITPYISSAQSPIRISPTQLRDFSGWLGHQHLCAPDTHWDPGAIQINKIFSYLEDDVSAEEVWNYPLVMVHADGTTHTANAREVLRHSELQHEVTRSELSKVKSDLSKLQAQVAELKASGIPTVAKVDVTEIAKAVNDEGDRRDRDGDPKTGTPS</sequence>
<proteinExistence type="predicted"/>
<dbReference type="EMBL" id="FOFR01000018">
    <property type="protein sequence ID" value="SER95243.1"/>
    <property type="molecule type" value="Genomic_DNA"/>
</dbReference>
<feature type="compositionally biased region" description="Basic and acidic residues" evidence="1">
    <location>
        <begin position="268"/>
        <end position="282"/>
    </location>
</feature>
<dbReference type="AlphaFoldDB" id="A0A1H9TF55"/>
<name>A0A1H9TF55_9PSEU</name>
<organism evidence="2 3">
    <name type="scientific">Lentzea xinjiangensis</name>
    <dbReference type="NCBI Taxonomy" id="402600"/>
    <lineage>
        <taxon>Bacteria</taxon>
        <taxon>Bacillati</taxon>
        <taxon>Actinomycetota</taxon>
        <taxon>Actinomycetes</taxon>
        <taxon>Pseudonocardiales</taxon>
        <taxon>Pseudonocardiaceae</taxon>
        <taxon>Lentzea</taxon>
    </lineage>
</organism>
<evidence type="ECO:0000313" key="3">
    <source>
        <dbReference type="Proteomes" id="UP000199352"/>
    </source>
</evidence>
<reference evidence="3" key="1">
    <citation type="submission" date="2016-10" db="EMBL/GenBank/DDBJ databases">
        <authorList>
            <person name="Varghese N."/>
            <person name="Submissions S."/>
        </authorList>
    </citation>
    <scope>NUCLEOTIDE SEQUENCE [LARGE SCALE GENOMIC DNA]</scope>
    <source>
        <strain evidence="3">CGMCC 4.3525</strain>
    </source>
</reference>
<evidence type="ECO:0000256" key="1">
    <source>
        <dbReference type="SAM" id="MobiDB-lite"/>
    </source>
</evidence>
<dbReference type="RefSeq" id="WP_089957349.1">
    <property type="nucleotide sequence ID" value="NZ_FOFR01000018.1"/>
</dbReference>
<keyword evidence="3" id="KW-1185">Reference proteome</keyword>
<protein>
    <submittedName>
        <fullName evidence="2">Uncharacterized protein</fullName>
    </submittedName>
</protein>
<accession>A0A1H9TF55</accession>
<feature type="region of interest" description="Disordered" evidence="1">
    <location>
        <begin position="268"/>
        <end position="288"/>
    </location>
</feature>
<evidence type="ECO:0000313" key="2">
    <source>
        <dbReference type="EMBL" id="SER95243.1"/>
    </source>
</evidence>
<dbReference type="STRING" id="402600.SAMN05216188_11853"/>